<protein>
    <recommendedName>
        <fullName evidence="3">Tetratricopeptide repeat protein</fullName>
    </recommendedName>
</protein>
<dbReference type="RefSeq" id="WP_085863257.1">
    <property type="nucleotide sequence ID" value="NZ_FWFT01000001.1"/>
</dbReference>
<dbReference type="InterPro" id="IPR011990">
    <property type="entry name" value="TPR-like_helical_dom_sf"/>
</dbReference>
<evidence type="ECO:0000313" key="1">
    <source>
        <dbReference type="EMBL" id="SLN21729.1"/>
    </source>
</evidence>
<evidence type="ECO:0000313" key="2">
    <source>
        <dbReference type="Proteomes" id="UP000193623"/>
    </source>
</evidence>
<accession>A0A1Y5RQ33</accession>
<reference evidence="1 2" key="1">
    <citation type="submission" date="2017-03" db="EMBL/GenBank/DDBJ databases">
        <authorList>
            <person name="Afonso C.L."/>
            <person name="Miller P.J."/>
            <person name="Scott M.A."/>
            <person name="Spackman E."/>
            <person name="Goraichik I."/>
            <person name="Dimitrov K.M."/>
            <person name="Suarez D.L."/>
            <person name="Swayne D.E."/>
        </authorList>
    </citation>
    <scope>NUCLEOTIDE SEQUENCE [LARGE SCALE GENOMIC DNA]</scope>
    <source>
        <strain evidence="1 2">CECT 8397</strain>
    </source>
</reference>
<name>A0A1Y5RQ33_9RHOB</name>
<dbReference type="Proteomes" id="UP000193623">
    <property type="component" value="Unassembled WGS sequence"/>
</dbReference>
<proteinExistence type="predicted"/>
<dbReference type="SUPFAM" id="SSF48452">
    <property type="entry name" value="TPR-like"/>
    <property type="match status" value="1"/>
</dbReference>
<dbReference type="OrthoDB" id="7684399at2"/>
<dbReference type="Gene3D" id="1.25.40.10">
    <property type="entry name" value="Tetratricopeptide repeat domain"/>
    <property type="match status" value="1"/>
</dbReference>
<sequence length="464" mass="50608">MRIPALGLLTLIVGLYDAAPTIAQVDTTAPVRIAASDGPDFARRLLRAGEAEAARQVVLALLQATPDASSVHLLHAQTLMALGRTGDARDAGRTAWRTAASGRDRFSAAFTMADILAADEAYTRSQLWLRRALQAAPDDRRRSLAVSAFRRVRQENPLAVELTFGAAPSNNVNSGNSNEAITFAYLPGFLGEIEWLVPPDQRPLSGIELSLQTNIRYRIAQTETSRTALEFGAYGRSYFMSDEARDTAPDVTGESLSYVQVSFGILHQWTPASTGQPFSANLTYSHDWAGGHPLRQDLAATFGAQHHFSPDTRLSVSTTARFTDRLGSSDDVFTASLRGLWSTEFENDDSLGLTAQYAVAASSSTDLSYDALTLGISYDFGEIGAGLDLKSSWTEQWRTYETSVFDPAGRDDKISTVRLDIGLQDVEFYGFEPVMNVTGRRTDSSVPRFDTEGVQLGFDLRSSF</sequence>
<dbReference type="AlphaFoldDB" id="A0A1Y5RQ33"/>
<gene>
    <name evidence="1" type="ORF">PSJ8397_00844</name>
</gene>
<dbReference type="EMBL" id="FWFT01000001">
    <property type="protein sequence ID" value="SLN21729.1"/>
    <property type="molecule type" value="Genomic_DNA"/>
</dbReference>
<organism evidence="1 2">
    <name type="scientific">Pseudooctadecabacter jejudonensis</name>
    <dbReference type="NCBI Taxonomy" id="1391910"/>
    <lineage>
        <taxon>Bacteria</taxon>
        <taxon>Pseudomonadati</taxon>
        <taxon>Pseudomonadota</taxon>
        <taxon>Alphaproteobacteria</taxon>
        <taxon>Rhodobacterales</taxon>
        <taxon>Paracoccaceae</taxon>
        <taxon>Pseudooctadecabacter</taxon>
    </lineage>
</organism>
<evidence type="ECO:0008006" key="3">
    <source>
        <dbReference type="Google" id="ProtNLM"/>
    </source>
</evidence>
<keyword evidence="2" id="KW-1185">Reference proteome</keyword>